<dbReference type="RefSeq" id="WP_214156227.1">
    <property type="nucleotide sequence ID" value="NZ_JAHBAY010000005.1"/>
</dbReference>
<dbReference type="Proteomes" id="UP001197247">
    <property type="component" value="Unassembled WGS sequence"/>
</dbReference>
<keyword evidence="3" id="KW-0560">Oxidoreductase</keyword>
<comment type="caution">
    <text evidence="5">The sequence shown here is derived from an EMBL/GenBank/DDBJ whole genome shotgun (WGS) entry which is preliminary data.</text>
</comment>
<name>A0ABS5TFR2_9ACTN</name>
<dbReference type="Gene3D" id="3.20.20.100">
    <property type="entry name" value="NADP-dependent oxidoreductase domain"/>
    <property type="match status" value="1"/>
</dbReference>
<dbReference type="PROSITE" id="PS00798">
    <property type="entry name" value="ALDOKETO_REDUCTASE_1"/>
    <property type="match status" value="1"/>
</dbReference>
<dbReference type="InterPro" id="IPR036812">
    <property type="entry name" value="NAD(P)_OxRdtase_dom_sf"/>
</dbReference>
<comment type="similarity">
    <text evidence="1">Belongs to the aldo/keto reductase family.</text>
</comment>
<dbReference type="PIRSF" id="PIRSF000097">
    <property type="entry name" value="AKR"/>
    <property type="match status" value="1"/>
</dbReference>
<organism evidence="5 6">
    <name type="scientific">Kineosporia corallincola</name>
    <dbReference type="NCBI Taxonomy" id="2835133"/>
    <lineage>
        <taxon>Bacteria</taxon>
        <taxon>Bacillati</taxon>
        <taxon>Actinomycetota</taxon>
        <taxon>Actinomycetes</taxon>
        <taxon>Kineosporiales</taxon>
        <taxon>Kineosporiaceae</taxon>
        <taxon>Kineosporia</taxon>
    </lineage>
</organism>
<dbReference type="PANTHER" id="PTHR43827">
    <property type="entry name" value="2,5-DIKETO-D-GLUCONIC ACID REDUCTASE"/>
    <property type="match status" value="1"/>
</dbReference>
<keyword evidence="2" id="KW-0521">NADP</keyword>
<protein>
    <submittedName>
        <fullName evidence="5">Aldo/keto reductase</fullName>
    </submittedName>
</protein>
<sequence length="275" mass="30236">MTNQPTRITFHDGNSIPQLGLGVWQARPEQATAAVREALQAGYRHVDTAAAYENEEAVGAGLRESGVARDEVFVTTKVWNGDQGADAARVAAEKSLERLGLDHLDLLLIHWPCPAQNLYVETWQTFIALREQGLVRSIGVSNFTGAHLDRLVAETGVTPVLNQIELHPYFQQRPMRAEHERLSVVTESWSPLAQNQVLTDPVLEKIAARHGKSPAQVVIRWHLDNGLVVIPKSVTPSRIRDNADVFDFALDADDLAAIAELDRGGRIGSDPDHNG</sequence>
<dbReference type="SUPFAM" id="SSF51430">
    <property type="entry name" value="NAD(P)-linked oxidoreductase"/>
    <property type="match status" value="1"/>
</dbReference>
<evidence type="ECO:0000256" key="1">
    <source>
        <dbReference type="ARBA" id="ARBA00007905"/>
    </source>
</evidence>
<dbReference type="Pfam" id="PF00248">
    <property type="entry name" value="Aldo_ket_red"/>
    <property type="match status" value="1"/>
</dbReference>
<proteinExistence type="inferred from homology"/>
<evidence type="ECO:0000313" key="5">
    <source>
        <dbReference type="EMBL" id="MBT0769927.1"/>
    </source>
</evidence>
<dbReference type="InterPro" id="IPR018170">
    <property type="entry name" value="Aldo/ket_reductase_CS"/>
</dbReference>
<dbReference type="PROSITE" id="PS00062">
    <property type="entry name" value="ALDOKETO_REDUCTASE_2"/>
    <property type="match status" value="1"/>
</dbReference>
<dbReference type="PANTHER" id="PTHR43827:SF3">
    <property type="entry name" value="NADP-DEPENDENT OXIDOREDUCTASE DOMAIN-CONTAINING PROTEIN"/>
    <property type="match status" value="1"/>
</dbReference>
<reference evidence="5 6" key="1">
    <citation type="submission" date="2021-05" db="EMBL/GenBank/DDBJ databases">
        <title>Kineosporia and Streptomyces sp. nov. two new marine actinobacteria isolated from Coral.</title>
        <authorList>
            <person name="Buangrab K."/>
            <person name="Sutthacheep M."/>
            <person name="Yeemin T."/>
            <person name="Harunari E."/>
            <person name="Igarashi Y."/>
            <person name="Kanchanasin P."/>
            <person name="Tanasupawat S."/>
            <person name="Phongsopitanun W."/>
        </authorList>
    </citation>
    <scope>NUCLEOTIDE SEQUENCE [LARGE SCALE GENOMIC DNA]</scope>
    <source>
        <strain evidence="5 6">J2-2</strain>
    </source>
</reference>
<evidence type="ECO:0000313" key="6">
    <source>
        <dbReference type="Proteomes" id="UP001197247"/>
    </source>
</evidence>
<dbReference type="PRINTS" id="PR00069">
    <property type="entry name" value="ALDKETRDTASE"/>
</dbReference>
<keyword evidence="6" id="KW-1185">Reference proteome</keyword>
<gene>
    <name evidence="5" type="ORF">KIH74_13400</name>
</gene>
<evidence type="ECO:0000259" key="4">
    <source>
        <dbReference type="Pfam" id="PF00248"/>
    </source>
</evidence>
<accession>A0ABS5TFR2</accession>
<evidence type="ECO:0000256" key="2">
    <source>
        <dbReference type="ARBA" id="ARBA00022857"/>
    </source>
</evidence>
<dbReference type="EMBL" id="JAHBAY010000005">
    <property type="protein sequence ID" value="MBT0769927.1"/>
    <property type="molecule type" value="Genomic_DNA"/>
</dbReference>
<dbReference type="InterPro" id="IPR023210">
    <property type="entry name" value="NADP_OxRdtase_dom"/>
</dbReference>
<dbReference type="InterPro" id="IPR020471">
    <property type="entry name" value="AKR"/>
</dbReference>
<feature type="domain" description="NADP-dependent oxidoreductase" evidence="4">
    <location>
        <begin position="19"/>
        <end position="262"/>
    </location>
</feature>
<evidence type="ECO:0000256" key="3">
    <source>
        <dbReference type="ARBA" id="ARBA00023002"/>
    </source>
</evidence>